<protein>
    <submittedName>
        <fullName evidence="4">Uncharacterized protein DUF4091</fullName>
    </submittedName>
</protein>
<dbReference type="Proteomes" id="UP000249547">
    <property type="component" value="Unassembled WGS sequence"/>
</dbReference>
<reference evidence="4 5" key="1">
    <citation type="submission" date="2018-06" db="EMBL/GenBank/DDBJ databases">
        <title>Genomic Encyclopedia of Archaeal and Bacterial Type Strains, Phase II (KMG-II): from individual species to whole genera.</title>
        <authorList>
            <person name="Goeker M."/>
        </authorList>
    </citation>
    <scope>NUCLEOTIDE SEQUENCE [LARGE SCALE GENOMIC DNA]</scope>
    <source>
        <strain evidence="4 5">DSM 23857</strain>
    </source>
</reference>
<dbReference type="Pfam" id="PF13320">
    <property type="entry name" value="GH123_cat"/>
    <property type="match status" value="1"/>
</dbReference>
<keyword evidence="5" id="KW-1185">Reference proteome</keyword>
<sequence length="583" mass="66657">MVKKILLATFCMAMYATAWSQNAKFGAYTELTDPVKPSREAWDTVISGTHVVYGTTDVRYSKTLPPQERAQGWHAVAWKGEKVHTQILVYGTEPLKDLSVELGDLADEKGNKIPRTNIKAGFLRYVLTDGLNPDGSGCGHRPDHSKFDSSLVADGIDYSESIFVNANETQPIWLSVEVPANTAPGKYAGSLRIKYAERYYPEFINYTIEVLNRTLPNSKNWSFHLDLWQSPEAIARLYEVEPWSQAHFDAMRPYMKKLASAGQKVITAAIIHDPWNSQTLDIFGSTVKWTKKKNGTWQYDYTVFDKWVKFMMDCGVNKQINCYSMIPWNLKFYYYDEAMAKDTFIVAKPGTAEFNNHWRPMLQDFVKHLKVKGWFNITNISMDERKMEDMLAALQLIRSVSKDFKVSLAGTYHKELVNEMYDYSIGSAQVMPREEVDMRLKKGWPTTNYTCCSEGYPNTFTFSPPAEATWLPWYSAAKGYNGYLRWAYNNWVEQPLLDSRFRTWAAGDCYLVYPGVRTSIRFERLIEGIQDYEKIMVLKAAAKGDATKLKAIENMLAPFEISKLPTESAAVMLQKAKVTLNSL</sequence>
<evidence type="ECO:0000313" key="4">
    <source>
        <dbReference type="EMBL" id="RAI98474.1"/>
    </source>
</evidence>
<organism evidence="4 5">
    <name type="scientific">Chitinophaga skermanii</name>
    <dbReference type="NCBI Taxonomy" id="331697"/>
    <lineage>
        <taxon>Bacteria</taxon>
        <taxon>Pseudomonadati</taxon>
        <taxon>Bacteroidota</taxon>
        <taxon>Chitinophagia</taxon>
        <taxon>Chitinophagales</taxon>
        <taxon>Chitinophagaceae</taxon>
        <taxon>Chitinophaga</taxon>
    </lineage>
</organism>
<name>A0A327Q3I3_9BACT</name>
<keyword evidence="1" id="KW-0732">Signal</keyword>
<dbReference type="EMBL" id="QLLL01000012">
    <property type="protein sequence ID" value="RAI98474.1"/>
    <property type="molecule type" value="Genomic_DNA"/>
</dbReference>
<gene>
    <name evidence="4" type="ORF">LX64_04836</name>
</gene>
<feature type="domain" description="Glycoside hydrolase 123 catalytic" evidence="2">
    <location>
        <begin position="228"/>
        <end position="537"/>
    </location>
</feature>
<evidence type="ECO:0000313" key="5">
    <source>
        <dbReference type="Proteomes" id="UP000249547"/>
    </source>
</evidence>
<evidence type="ECO:0000256" key="1">
    <source>
        <dbReference type="SAM" id="SignalP"/>
    </source>
</evidence>
<dbReference type="OrthoDB" id="197680at2"/>
<comment type="caution">
    <text evidence="4">The sequence shown here is derived from an EMBL/GenBank/DDBJ whole genome shotgun (WGS) entry which is preliminary data.</text>
</comment>
<dbReference type="AlphaFoldDB" id="A0A327Q3I3"/>
<evidence type="ECO:0000259" key="3">
    <source>
        <dbReference type="Pfam" id="PF22680"/>
    </source>
</evidence>
<feature type="domain" description="Glycoside hydrolase 123 N-terminal" evidence="3">
    <location>
        <begin position="53"/>
        <end position="194"/>
    </location>
</feature>
<proteinExistence type="predicted"/>
<dbReference type="Pfam" id="PF22680">
    <property type="entry name" value="Glyco_hydro_123_N_2"/>
    <property type="match status" value="1"/>
</dbReference>
<evidence type="ECO:0000259" key="2">
    <source>
        <dbReference type="Pfam" id="PF13320"/>
    </source>
</evidence>
<feature type="signal peptide" evidence="1">
    <location>
        <begin position="1"/>
        <end position="20"/>
    </location>
</feature>
<dbReference type="InterPro" id="IPR025150">
    <property type="entry name" value="GH123_cat"/>
</dbReference>
<dbReference type="RefSeq" id="WP_111600219.1">
    <property type="nucleotide sequence ID" value="NZ_QLLL01000012.1"/>
</dbReference>
<dbReference type="InterPro" id="IPR053850">
    <property type="entry name" value="Glyco_hydro_123_N_2"/>
</dbReference>
<feature type="chain" id="PRO_5016312927" evidence="1">
    <location>
        <begin position="21"/>
        <end position="583"/>
    </location>
</feature>
<accession>A0A327Q3I3</accession>